<protein>
    <submittedName>
        <fullName evidence="2">Uncharacterized protein (TIGR02001 family)</fullName>
    </submittedName>
</protein>
<dbReference type="EMBL" id="RKQN01000001">
    <property type="protein sequence ID" value="RPE81631.1"/>
    <property type="molecule type" value="Genomic_DNA"/>
</dbReference>
<dbReference type="NCBIfam" id="TIGR02001">
    <property type="entry name" value="gcw_chp"/>
    <property type="match status" value="1"/>
</dbReference>
<keyword evidence="3" id="KW-1185">Reference proteome</keyword>
<sequence length="257" mass="28279">MSRRLFALAALLAAPAVALADDAWSGNLAVVSDYVSRGFDQSWGGPALQGGVDYRHPDGWFAGTWASTVSRHFIEDARFEWDVYAGYAGQHGRLSYRAGLYHYRYPGAAVGATGTRYDYSEAIVGAGWGPWSASYAATVSRDYFGYNSATLGIGSGRHSRGSGYLSVDGRFPLGDYSLDLHYGRQRVRHFGDYDWWDGKVALSRSVAGFDLSLAYARAWNDRGVYRRYSTGVADAEGRIRVSDPTDGRWILSVGRTF</sequence>
<comment type="caution">
    <text evidence="2">The sequence shown here is derived from an EMBL/GenBank/DDBJ whole genome shotgun (WGS) entry which is preliminary data.</text>
</comment>
<dbReference type="InterPro" id="IPR010239">
    <property type="entry name" value="CHP02001"/>
</dbReference>
<dbReference type="OrthoDB" id="9793561at2"/>
<feature type="chain" id="PRO_5018311366" evidence="1">
    <location>
        <begin position="21"/>
        <end position="257"/>
    </location>
</feature>
<dbReference type="AlphaFoldDB" id="A0A3N4VQY3"/>
<reference evidence="2 3" key="1">
    <citation type="submission" date="2018-11" db="EMBL/GenBank/DDBJ databases">
        <title>Genomic Encyclopedia of Type Strains, Phase IV (KMG-IV): sequencing the most valuable type-strain genomes for metagenomic binning, comparative biology and taxonomic classification.</title>
        <authorList>
            <person name="Goeker M."/>
        </authorList>
    </citation>
    <scope>NUCLEOTIDE SEQUENCE [LARGE SCALE GENOMIC DNA]</scope>
    <source>
        <strain evidence="2 3">DSM 25623</strain>
    </source>
</reference>
<gene>
    <name evidence="2" type="ORF">EDC50_0823</name>
</gene>
<organism evidence="2 3">
    <name type="scientific">Vulcaniibacterium tengchongense</name>
    <dbReference type="NCBI Taxonomy" id="1273429"/>
    <lineage>
        <taxon>Bacteria</taxon>
        <taxon>Pseudomonadati</taxon>
        <taxon>Pseudomonadota</taxon>
        <taxon>Gammaproteobacteria</taxon>
        <taxon>Lysobacterales</taxon>
        <taxon>Lysobacteraceae</taxon>
        <taxon>Vulcaniibacterium</taxon>
    </lineage>
</organism>
<keyword evidence="1" id="KW-0732">Signal</keyword>
<evidence type="ECO:0000313" key="3">
    <source>
        <dbReference type="Proteomes" id="UP000269708"/>
    </source>
</evidence>
<name>A0A3N4VQY3_9GAMM</name>
<proteinExistence type="predicted"/>
<dbReference type="Proteomes" id="UP000269708">
    <property type="component" value="Unassembled WGS sequence"/>
</dbReference>
<evidence type="ECO:0000256" key="1">
    <source>
        <dbReference type="SAM" id="SignalP"/>
    </source>
</evidence>
<dbReference type="RefSeq" id="WP_123769166.1">
    <property type="nucleotide sequence ID" value="NZ_RKQN01000001.1"/>
</dbReference>
<feature type="signal peptide" evidence="1">
    <location>
        <begin position="1"/>
        <end position="20"/>
    </location>
</feature>
<dbReference type="Pfam" id="PF09694">
    <property type="entry name" value="Gcw_chp"/>
    <property type="match status" value="1"/>
</dbReference>
<accession>A0A3N4VQY3</accession>
<evidence type="ECO:0000313" key="2">
    <source>
        <dbReference type="EMBL" id="RPE81631.1"/>
    </source>
</evidence>